<dbReference type="RefSeq" id="WP_113951511.1">
    <property type="nucleotide sequence ID" value="NZ_QNQU01000029.1"/>
</dbReference>
<evidence type="ECO:0000313" key="1">
    <source>
        <dbReference type="EMBL" id="RBQ02812.1"/>
    </source>
</evidence>
<evidence type="ECO:0000313" key="2">
    <source>
        <dbReference type="Proteomes" id="UP000252081"/>
    </source>
</evidence>
<dbReference type="Proteomes" id="UP000252081">
    <property type="component" value="Unassembled WGS sequence"/>
</dbReference>
<protein>
    <submittedName>
        <fullName evidence="1">Uncharacterized protein</fullName>
    </submittedName>
</protein>
<reference evidence="1 2" key="1">
    <citation type="submission" date="2018-07" db="EMBL/GenBank/DDBJ databases">
        <title>A draft genome of a endophytic bacteria, a new species of Pedobacter.</title>
        <authorList>
            <person name="Zhang Z.D."/>
            <person name="Chen Z.J."/>
        </authorList>
    </citation>
    <scope>NUCLEOTIDE SEQUENCE [LARGE SCALE GENOMIC DNA]</scope>
    <source>
        <strain evidence="1 2">RS10</strain>
    </source>
</reference>
<dbReference type="EMBL" id="QNQU01000029">
    <property type="protein sequence ID" value="RBQ02812.1"/>
    <property type="molecule type" value="Genomic_DNA"/>
</dbReference>
<gene>
    <name evidence="1" type="ORF">DRW42_24490</name>
</gene>
<dbReference type="AlphaFoldDB" id="A0A366KPU9"/>
<comment type="caution">
    <text evidence="1">The sequence shown here is derived from an EMBL/GenBank/DDBJ whole genome shotgun (WGS) entry which is preliminary data.</text>
</comment>
<accession>A0A366KPU9</accession>
<sequence>MKPIVKLSINIPAAIIEILQSKDECKTAFQLNKYVFFSAVLYAATDNSKELNSHDLYATMMVNNVKGMVIKNNLIKWGIIEITSTVQFKKAGKNSFSANNSCTYRLNPVFIGCITTYTFFSSTAKFVTKPEVYWLTGGEIIEKATEKEVKELAMRKKALKRTVDPKNADVLAVATKDDFFINHNDVDIDLTDPFWSDDHCTKAITAIPSVLPKSSTDQDAILKLSSTCSDIKELTLIDDEGITTTVHNFHDYRETAPNGLPSMINKQLSSLYKQTNYHIVTIGDWKNDKTLKFSKEIITCNSYQLTFLEAV</sequence>
<keyword evidence="2" id="KW-1185">Reference proteome</keyword>
<organism evidence="1 2">
    <name type="scientific">Pedobacter miscanthi</name>
    <dbReference type="NCBI Taxonomy" id="2259170"/>
    <lineage>
        <taxon>Bacteria</taxon>
        <taxon>Pseudomonadati</taxon>
        <taxon>Bacteroidota</taxon>
        <taxon>Sphingobacteriia</taxon>
        <taxon>Sphingobacteriales</taxon>
        <taxon>Sphingobacteriaceae</taxon>
        <taxon>Pedobacter</taxon>
    </lineage>
</organism>
<name>A0A366KPU9_9SPHI</name>
<proteinExistence type="predicted"/>